<evidence type="ECO:0000313" key="3">
    <source>
        <dbReference type="EMBL" id="SIN69385.1"/>
    </source>
</evidence>
<dbReference type="EMBL" id="FSRA01000001">
    <property type="protein sequence ID" value="SIN69385.1"/>
    <property type="molecule type" value="Genomic_DNA"/>
</dbReference>
<dbReference type="Proteomes" id="UP000185003">
    <property type="component" value="Unassembled WGS sequence"/>
</dbReference>
<reference evidence="3 4" key="1">
    <citation type="submission" date="2016-11" db="EMBL/GenBank/DDBJ databases">
        <authorList>
            <person name="Jaros S."/>
            <person name="Januszkiewicz K."/>
            <person name="Wedrychowicz H."/>
        </authorList>
    </citation>
    <scope>NUCLEOTIDE SEQUENCE [LARGE SCALE GENOMIC DNA]</scope>
    <source>
        <strain evidence="3 4">DSM 24787</strain>
    </source>
</reference>
<name>A0A1N6DF21_9BACT</name>
<dbReference type="Pfam" id="PF13488">
    <property type="entry name" value="Gly-zipper_Omp"/>
    <property type="match status" value="1"/>
</dbReference>
<keyword evidence="4" id="KW-1185">Reference proteome</keyword>
<dbReference type="InterPro" id="IPR039567">
    <property type="entry name" value="Gly-zipper"/>
</dbReference>
<organism evidence="3 4">
    <name type="scientific">Chitinophaga niabensis</name>
    <dbReference type="NCBI Taxonomy" id="536979"/>
    <lineage>
        <taxon>Bacteria</taxon>
        <taxon>Pseudomonadati</taxon>
        <taxon>Bacteroidota</taxon>
        <taxon>Chitinophagia</taxon>
        <taxon>Chitinophagales</taxon>
        <taxon>Chitinophagaceae</taxon>
        <taxon>Chitinophaga</taxon>
    </lineage>
</organism>
<evidence type="ECO:0000256" key="1">
    <source>
        <dbReference type="SAM" id="MobiDB-lite"/>
    </source>
</evidence>
<sequence length="142" mass="14592">MKNLIIIFVTTMTLAACNNKAETARAVEAAKKATLDSIHAINTAKQKAVDSMKHVQRVKEETAAADNNAPVANEPVAKKKKKWSHTAKGAVVGAAGGAITGAIVNKDRAKGAVIGTLIGAGAGAATGAIVDHNEKKKKKTAQ</sequence>
<dbReference type="PROSITE" id="PS51257">
    <property type="entry name" value="PROKAR_LIPOPROTEIN"/>
    <property type="match status" value="1"/>
</dbReference>
<evidence type="ECO:0000259" key="2">
    <source>
        <dbReference type="Pfam" id="PF13488"/>
    </source>
</evidence>
<feature type="domain" description="Glycine zipper" evidence="2">
    <location>
        <begin position="89"/>
        <end position="132"/>
    </location>
</feature>
<protein>
    <submittedName>
        <fullName evidence="3">Glycine-zipper containing OmpA-like membrane domain-containing protein</fullName>
    </submittedName>
</protein>
<feature type="region of interest" description="Disordered" evidence="1">
    <location>
        <begin position="58"/>
        <end position="84"/>
    </location>
</feature>
<dbReference type="RefSeq" id="WP_074237855.1">
    <property type="nucleotide sequence ID" value="NZ_FSRA01000001.1"/>
</dbReference>
<proteinExistence type="predicted"/>
<accession>A0A1N6DF21</accession>
<evidence type="ECO:0000313" key="4">
    <source>
        <dbReference type="Proteomes" id="UP000185003"/>
    </source>
</evidence>
<dbReference type="AlphaFoldDB" id="A0A1N6DF21"/>
<gene>
    <name evidence="3" type="ORF">SAMN04488055_0683</name>
</gene>